<dbReference type="KEGG" id="pef:A7E78_03760"/>
<sequence>MNAVGELAAGAALIAKSAFEELGKDIYSKIKGTIKDAIELREIKQNLYDLQNKIEDYGKVKTFWQLDRAISIKRFYCDPFLIIDKKRINIKSLSEFEIDSNILVEGIAGQGKSIFLRYLCVKELELGRFLPLFIELRQFDEEIDFNCLVKNTLFYLGFNVEAGNIYETIVSTGKVVLLLDGFDEVGTRLRKKLTKQIEDFSKKNKCVKIIASSRPNSELRTSPLFEVVRIDGVKSEEYKSYVKRLSGDLQFAEMAIKSIEKNKMGVIELLKTPLLITLLLVTYRSYKLIPSNLEEFYDSILELLLHRHDSSKIHMSPRERTSGLTDRQFRDCFDALCFFSKTIDGFQFGPNEILKISKEALRDTNVDSDPQYFIDDIVNVTCLLLKEGRFLKFIHKSVQEYYSASYISNKQDKWVEGLFSLFIKHGYRDWFEELAYLSSLKPYQYSKYFILPLMKDVLGVKGSFEEYVNQDVRRHVYDIFFNIEIEIATSESFGYARVAKAKFRSKKMRLFFNLIGEDYNKLFRNVKVDWCALWKYYILEDRKAVSSCGRLVRGDTVESLYKYRFSEIYNSGFLKDQNIDVLESACRRIIRKAFDALELIKREDHYSSKDIARNFFLSH</sequence>
<proteinExistence type="predicted"/>
<feature type="domain" description="NACHT" evidence="1">
    <location>
        <begin position="102"/>
        <end position="244"/>
    </location>
</feature>
<dbReference type="PANTHER" id="PTHR46844:SF1">
    <property type="entry name" value="SLR5058 PROTEIN"/>
    <property type="match status" value="1"/>
</dbReference>
<dbReference type="SUPFAM" id="SSF52540">
    <property type="entry name" value="P-loop containing nucleoside triphosphate hydrolases"/>
    <property type="match status" value="1"/>
</dbReference>
<dbReference type="PANTHER" id="PTHR46844">
    <property type="entry name" value="SLR5058 PROTEIN"/>
    <property type="match status" value="1"/>
</dbReference>
<keyword evidence="3" id="KW-1185">Reference proteome</keyword>
<gene>
    <name evidence="2" type="ORF">A7E78_03760</name>
</gene>
<evidence type="ECO:0000259" key="1">
    <source>
        <dbReference type="Pfam" id="PF05729"/>
    </source>
</evidence>
<dbReference type="Proteomes" id="UP000182517">
    <property type="component" value="Chromosome"/>
</dbReference>
<dbReference type="InterPro" id="IPR027417">
    <property type="entry name" value="P-loop_NTPase"/>
</dbReference>
<dbReference type="InterPro" id="IPR007111">
    <property type="entry name" value="NACHT_NTPase"/>
</dbReference>
<dbReference type="Pfam" id="PF05729">
    <property type="entry name" value="NACHT"/>
    <property type="match status" value="1"/>
</dbReference>
<evidence type="ECO:0000313" key="2">
    <source>
        <dbReference type="EMBL" id="APG27024.1"/>
    </source>
</evidence>
<dbReference type="EMBL" id="CP015519">
    <property type="protein sequence ID" value="APG27024.1"/>
    <property type="molecule type" value="Genomic_DNA"/>
</dbReference>
<name>A0A1L3GM62_9BACT</name>
<reference evidence="2 3" key="1">
    <citation type="journal article" date="2017" name="Genome Announc.">
        <title>Complete Genome Sequences of Two Acetylene-Fermenting Pelobacter acetylenicus Strains.</title>
        <authorList>
            <person name="Sutton J.M."/>
            <person name="Baesman S.M."/>
            <person name="Fierst J.L."/>
            <person name="Poret-Peterson A.T."/>
            <person name="Oremland R.S."/>
            <person name="Dunlap D.S."/>
            <person name="Akob D.M."/>
        </authorList>
    </citation>
    <scope>NUCLEOTIDE SEQUENCE [LARGE SCALE GENOMIC DNA]</scope>
    <source>
        <strain evidence="2 3">SFB93</strain>
    </source>
</reference>
<dbReference type="RefSeq" id="WP_072282985.1">
    <property type="nucleotide sequence ID" value="NZ_CP015519.1"/>
</dbReference>
<accession>A0A1L3GM62</accession>
<protein>
    <recommendedName>
        <fullName evidence="1">NACHT domain-containing protein</fullName>
    </recommendedName>
</protein>
<dbReference type="Gene3D" id="3.40.50.300">
    <property type="entry name" value="P-loop containing nucleotide triphosphate hydrolases"/>
    <property type="match status" value="1"/>
</dbReference>
<dbReference type="AlphaFoldDB" id="A0A1L3GM62"/>
<dbReference type="OrthoDB" id="2081291at2"/>
<organism evidence="2 3">
    <name type="scientific">Syntrophotalea acetylenivorans</name>
    <dbReference type="NCBI Taxonomy" id="1842532"/>
    <lineage>
        <taxon>Bacteria</taxon>
        <taxon>Pseudomonadati</taxon>
        <taxon>Thermodesulfobacteriota</taxon>
        <taxon>Desulfuromonadia</taxon>
        <taxon>Desulfuromonadales</taxon>
        <taxon>Syntrophotaleaceae</taxon>
        <taxon>Syntrophotalea</taxon>
    </lineage>
</organism>
<evidence type="ECO:0000313" key="3">
    <source>
        <dbReference type="Proteomes" id="UP000182517"/>
    </source>
</evidence>